<dbReference type="EC" id="4.3.99.3" evidence="8"/>
<dbReference type="CDD" id="cd01335">
    <property type="entry name" value="Radical_SAM"/>
    <property type="match status" value="1"/>
</dbReference>
<gene>
    <name evidence="8" type="primary">queE</name>
    <name evidence="10" type="ordered locus">UCYN_06460</name>
</gene>
<evidence type="ECO:0000256" key="4">
    <source>
        <dbReference type="ARBA" id="ARBA00022842"/>
    </source>
</evidence>
<keyword evidence="5 8" id="KW-0408">Iron</keyword>
<evidence type="ECO:0000256" key="6">
    <source>
        <dbReference type="ARBA" id="ARBA00023014"/>
    </source>
</evidence>
<dbReference type="Proteomes" id="UP000001405">
    <property type="component" value="Chromosome"/>
</dbReference>
<comment type="pathway">
    <text evidence="8">Purine metabolism; 7-cyano-7-deazaguanine biosynthesis.</text>
</comment>
<dbReference type="STRING" id="1453429.UCYN_06460"/>
<dbReference type="GO" id="GO:0016840">
    <property type="term" value="F:carbon-nitrogen lyase activity"/>
    <property type="evidence" value="ECO:0007669"/>
    <property type="project" value="UniProtKB-UniRule"/>
</dbReference>
<feature type="binding site" evidence="8">
    <location>
        <position position="83"/>
    </location>
    <ligand>
        <name>substrate</name>
    </ligand>
</feature>
<comment type="similarity">
    <text evidence="8">Belongs to the radical SAM superfamily. 7-carboxy-7-deazaguanine synthase family.</text>
</comment>
<comment type="cofactor">
    <cofactor evidence="8">
        <name>Mg(2+)</name>
        <dbReference type="ChEBI" id="CHEBI:18420"/>
    </cofactor>
</comment>
<dbReference type="GO" id="GO:1904047">
    <property type="term" value="F:S-adenosyl-L-methionine binding"/>
    <property type="evidence" value="ECO:0007669"/>
    <property type="project" value="UniProtKB-UniRule"/>
</dbReference>
<keyword evidence="3 8" id="KW-0479">Metal-binding</keyword>
<dbReference type="SUPFAM" id="SSF102114">
    <property type="entry name" value="Radical SAM enzymes"/>
    <property type="match status" value="1"/>
</dbReference>
<evidence type="ECO:0000256" key="8">
    <source>
        <dbReference type="HAMAP-Rule" id="MF_00917"/>
    </source>
</evidence>
<feature type="domain" description="Radical SAM core" evidence="9">
    <location>
        <begin position="29"/>
        <end position="208"/>
    </location>
</feature>
<dbReference type="InterPro" id="IPR024924">
    <property type="entry name" value="7-CO-7-deazaguanine_synth-like"/>
</dbReference>
<keyword evidence="1 8" id="KW-0004">4Fe-4S</keyword>
<dbReference type="InterPro" id="IPR013785">
    <property type="entry name" value="Aldolase_TIM"/>
</dbReference>
<keyword evidence="7 8" id="KW-0456">Lyase</keyword>
<dbReference type="PROSITE" id="PS51918">
    <property type="entry name" value="RADICAL_SAM"/>
    <property type="match status" value="1"/>
</dbReference>
<dbReference type="GO" id="GO:0008616">
    <property type="term" value="P:tRNA queuosine(34) biosynthetic process"/>
    <property type="evidence" value="ECO:0007669"/>
    <property type="project" value="UniProtKB-UniRule"/>
</dbReference>
<dbReference type="InterPro" id="IPR007197">
    <property type="entry name" value="rSAM"/>
</dbReference>
<feature type="binding site" evidence="8">
    <location>
        <begin position="23"/>
        <end position="25"/>
    </location>
    <ligand>
        <name>substrate</name>
    </ligand>
</feature>
<comment type="cofactor">
    <cofactor evidence="8">
        <name>[4Fe-4S] cluster</name>
        <dbReference type="ChEBI" id="CHEBI:49883"/>
    </cofactor>
    <text evidence="8">Binds 1 [4Fe-4S] cluster. The cluster is coordinated with 3 cysteines and an exchangeable S-adenosyl-L-methionine.</text>
</comment>
<keyword evidence="2 8" id="KW-0949">S-adenosyl-L-methionine</keyword>
<dbReference type="AlphaFoldDB" id="D3EPE5"/>
<dbReference type="HAMAP" id="MF_00917">
    <property type="entry name" value="QueE"/>
    <property type="match status" value="1"/>
</dbReference>
<dbReference type="PANTHER" id="PTHR42836">
    <property type="entry name" value="7-CARBOXY-7-DEAZAGUANINE SYNTHASE"/>
    <property type="match status" value="1"/>
</dbReference>
<protein>
    <recommendedName>
        <fullName evidence="8">7-carboxy-7-deazaguanine synthase</fullName>
        <shortName evidence="8">CDG synthase</shortName>
        <ecNumber evidence="8">4.3.99.3</ecNumber>
    </recommendedName>
    <alternativeName>
        <fullName evidence="8">Queuosine biosynthesis protein QueE</fullName>
    </alternativeName>
</protein>
<keyword evidence="8" id="KW-0671">Queuosine biosynthesis</keyword>
<dbReference type="Pfam" id="PF04055">
    <property type="entry name" value="Radical_SAM"/>
    <property type="match status" value="1"/>
</dbReference>
<dbReference type="UniPathway" id="UPA00391"/>
<evidence type="ECO:0000256" key="2">
    <source>
        <dbReference type="ARBA" id="ARBA00022691"/>
    </source>
</evidence>
<dbReference type="KEGG" id="cyu:UCYN_06460"/>
<name>D3EPE5_ATETH</name>
<comment type="subunit">
    <text evidence="8">Homodimer.</text>
</comment>
<evidence type="ECO:0000256" key="5">
    <source>
        <dbReference type="ARBA" id="ARBA00023004"/>
    </source>
</evidence>
<evidence type="ECO:0000256" key="1">
    <source>
        <dbReference type="ARBA" id="ARBA00022485"/>
    </source>
</evidence>
<dbReference type="GO" id="GO:0051539">
    <property type="term" value="F:4 iron, 4 sulfur cluster binding"/>
    <property type="evidence" value="ECO:0007669"/>
    <property type="project" value="UniProtKB-UniRule"/>
</dbReference>
<evidence type="ECO:0000259" key="9">
    <source>
        <dbReference type="PROSITE" id="PS51918"/>
    </source>
</evidence>
<evidence type="ECO:0000256" key="7">
    <source>
        <dbReference type="ARBA" id="ARBA00023239"/>
    </source>
</evidence>
<dbReference type="PATRIC" id="fig|713887.8.peg.602"/>
<dbReference type="GO" id="GO:0000287">
    <property type="term" value="F:magnesium ion binding"/>
    <property type="evidence" value="ECO:0007669"/>
    <property type="project" value="UniProtKB-UniRule"/>
</dbReference>
<feature type="binding site" evidence="8">
    <location>
        <position position="85"/>
    </location>
    <ligand>
        <name>S-adenosyl-L-methionine</name>
        <dbReference type="ChEBI" id="CHEBI:59789"/>
    </ligand>
</feature>
<feature type="binding site" evidence="8">
    <location>
        <position position="46"/>
    </location>
    <ligand>
        <name>[4Fe-4S] cluster</name>
        <dbReference type="ChEBI" id="CHEBI:49883"/>
        <note>4Fe-4S-S-AdoMet</note>
    </ligand>
</feature>
<keyword evidence="11" id="KW-1185">Reference proteome</keyword>
<feature type="binding site" evidence="8">
    <location>
        <begin position="126"/>
        <end position="128"/>
    </location>
    <ligand>
        <name>S-adenosyl-L-methionine</name>
        <dbReference type="ChEBI" id="CHEBI:59789"/>
    </ligand>
</feature>
<feature type="binding site" evidence="8">
    <location>
        <position position="38"/>
    </location>
    <ligand>
        <name>substrate</name>
    </ligand>
</feature>
<dbReference type="PIRSF" id="PIRSF000370">
    <property type="entry name" value="QueE"/>
    <property type="match status" value="1"/>
</dbReference>
<accession>D3EPE5</accession>
<dbReference type="PANTHER" id="PTHR42836:SF1">
    <property type="entry name" value="7-CARBOXY-7-DEAZAGUANINE SYNTHASE"/>
    <property type="match status" value="1"/>
</dbReference>
<organism evidence="11">
    <name type="scientific">Atelocyanobacterium thalassa (isolate ALOHA)</name>
    <dbReference type="NCBI Taxonomy" id="1453429"/>
    <lineage>
        <taxon>Bacteria</taxon>
        <taxon>Bacillati</taxon>
        <taxon>Cyanobacteriota</taxon>
        <taxon>Cyanophyceae</taxon>
        <taxon>Oscillatoriophycideae</taxon>
        <taxon>Chroococcales</taxon>
        <taxon>Aphanothecaceae</taxon>
        <taxon>Candidatus Atelocyanobacterium</taxon>
        <taxon>Candidatus Atelocyanobacterium thalassae</taxon>
    </lineage>
</organism>
<evidence type="ECO:0000256" key="3">
    <source>
        <dbReference type="ARBA" id="ARBA00022723"/>
    </source>
</evidence>
<proteinExistence type="inferred from homology"/>
<dbReference type="HOGENOM" id="CLU_066739_0_1_3"/>
<keyword evidence="4 8" id="KW-0460">Magnesium</keyword>
<dbReference type="Gene3D" id="3.20.20.70">
    <property type="entry name" value="Aldolase class I"/>
    <property type="match status" value="1"/>
</dbReference>
<dbReference type="InterPro" id="IPR058240">
    <property type="entry name" value="rSAM_sf"/>
</dbReference>
<reference evidence="10 11" key="1">
    <citation type="journal article" date="2010" name="Nature">
        <title>Metabolic streamlining in an open-ocean nitrogen-fixing cyanobacterium.</title>
        <authorList>
            <person name="Tripp H.J."/>
            <person name="Bench S.R."/>
            <person name="Turk K.A."/>
            <person name="Foster R.A."/>
            <person name="Desany B.A."/>
            <person name="Niazi F."/>
            <person name="Affourtit J.P."/>
            <person name="Zehr J.P."/>
        </authorList>
    </citation>
    <scope>NUCLEOTIDE SEQUENCE [LARGE SCALE GENOMIC DNA]</scope>
    <source>
        <strain evidence="11">ALOHA</strain>
    </source>
</reference>
<comment type="function">
    <text evidence="8">Catalyzes the complex heterocyclic radical-mediated conversion of 6-carboxy-5,6,7,8-tetrahydropterin (CPH4) to 7-carboxy-7-deazaguanine (CDG), a step common to the biosynthetic pathways of all 7-deazapurine-containing compounds.</text>
</comment>
<comment type="catalytic activity">
    <reaction evidence="8">
        <text>6-carboxy-5,6,7,8-tetrahydropterin + H(+) = 7-carboxy-7-carbaguanine + NH4(+)</text>
        <dbReference type="Rhea" id="RHEA:27974"/>
        <dbReference type="ChEBI" id="CHEBI:15378"/>
        <dbReference type="ChEBI" id="CHEBI:28938"/>
        <dbReference type="ChEBI" id="CHEBI:61032"/>
        <dbReference type="ChEBI" id="CHEBI:61036"/>
        <dbReference type="EC" id="4.3.99.3"/>
    </reaction>
</comment>
<feature type="binding site" evidence="8">
    <location>
        <position position="49"/>
    </location>
    <ligand>
        <name>[4Fe-4S] cluster</name>
        <dbReference type="ChEBI" id="CHEBI:49883"/>
        <note>4Fe-4S-S-AdoMet</note>
    </ligand>
</feature>
<dbReference type="RefSeq" id="WP_012954032.1">
    <property type="nucleotide sequence ID" value="NC_013771.1"/>
</dbReference>
<dbReference type="OrthoDB" id="9792276at2"/>
<dbReference type="EMBL" id="CP001842">
    <property type="protein sequence ID" value="ADB95345.1"/>
    <property type="molecule type" value="Genomic_DNA"/>
</dbReference>
<dbReference type="SFLD" id="SFLDS00029">
    <property type="entry name" value="Radical_SAM"/>
    <property type="match status" value="1"/>
</dbReference>
<keyword evidence="6 8" id="KW-0411">Iron-sulfur</keyword>
<evidence type="ECO:0000313" key="10">
    <source>
        <dbReference type="EMBL" id="ADB95345.1"/>
    </source>
</evidence>
<comment type="caution">
    <text evidence="8">Lacks conserved residue(s) required for the propagation of feature annotation.</text>
</comment>
<sequence length="208" mass="23764">MEKLTELNSDLTTYPIAETFHSIQGEGAWTGVSAFFIRLAGCNVGCPWCDQKESWTDKTFPKYSSEMLSTKAQQANASIVVITGGEPLMYNLFPLTDKLRKLGMKIHLETSGSYPFSGNFNWVTFSPKPFKAPHESIYVKASELKIIIADQKDFEWAEKQKSKTNSQSINFLQPEWNSRTSSSLIYKYICKHPEWRMSLQTHKFLGVR</sequence>
<evidence type="ECO:0000313" key="11">
    <source>
        <dbReference type="Proteomes" id="UP000001405"/>
    </source>
</evidence>
<comment type="cofactor">
    <cofactor evidence="8">
        <name>S-adenosyl-L-methionine</name>
        <dbReference type="ChEBI" id="CHEBI:59789"/>
    </cofactor>
    <text evidence="8">Binds 1 S-adenosyl-L-methionine per subunit.</text>
</comment>
<feature type="binding site" evidence="8">
    <location>
        <position position="42"/>
    </location>
    <ligand>
        <name>[4Fe-4S] cluster</name>
        <dbReference type="ChEBI" id="CHEBI:49883"/>
        <note>4Fe-4S-S-AdoMet</note>
    </ligand>
</feature>
<feature type="binding site" evidence="8">
    <location>
        <begin position="48"/>
        <end position="50"/>
    </location>
    <ligand>
        <name>S-adenosyl-L-methionine</name>
        <dbReference type="ChEBI" id="CHEBI:59789"/>
    </ligand>
</feature>